<accession>A0A7J8NM59</accession>
<proteinExistence type="predicted"/>
<sequence>MSKKEFEQRWERKSLREMLLVVEERVGKLEESMEDGKESDNAFEESIEDLREQNLTERNNALEAMVKALKEETMAMTMALSTRIDELKSKLALCRAAVGKGVSGTTLCNKDVPKSKEFAGTKSACDMDNFL</sequence>
<evidence type="ECO:0000313" key="2">
    <source>
        <dbReference type="Proteomes" id="UP000593572"/>
    </source>
</evidence>
<organism evidence="1 2">
    <name type="scientific">Gossypium lobatum</name>
    <dbReference type="NCBI Taxonomy" id="34289"/>
    <lineage>
        <taxon>Eukaryota</taxon>
        <taxon>Viridiplantae</taxon>
        <taxon>Streptophyta</taxon>
        <taxon>Embryophyta</taxon>
        <taxon>Tracheophyta</taxon>
        <taxon>Spermatophyta</taxon>
        <taxon>Magnoliopsida</taxon>
        <taxon>eudicotyledons</taxon>
        <taxon>Gunneridae</taxon>
        <taxon>Pentapetalae</taxon>
        <taxon>rosids</taxon>
        <taxon>malvids</taxon>
        <taxon>Malvales</taxon>
        <taxon>Malvaceae</taxon>
        <taxon>Malvoideae</taxon>
        <taxon>Gossypium</taxon>
    </lineage>
</organism>
<reference evidence="1 2" key="1">
    <citation type="journal article" date="2019" name="Genome Biol. Evol.">
        <title>Insights into the evolution of the New World diploid cottons (Gossypium, subgenus Houzingenia) based on genome sequencing.</title>
        <authorList>
            <person name="Grover C.E."/>
            <person name="Arick M.A. 2nd"/>
            <person name="Thrash A."/>
            <person name="Conover J.L."/>
            <person name="Sanders W.S."/>
            <person name="Peterson D.G."/>
            <person name="Frelichowski J.E."/>
            <person name="Scheffler J.A."/>
            <person name="Scheffler B.E."/>
            <person name="Wendel J.F."/>
        </authorList>
    </citation>
    <scope>NUCLEOTIDE SEQUENCE [LARGE SCALE GENOMIC DNA]</scope>
    <source>
        <strain evidence="1">157</strain>
        <tissue evidence="1">Leaf</tissue>
    </source>
</reference>
<evidence type="ECO:0000313" key="1">
    <source>
        <dbReference type="EMBL" id="MBA0577894.1"/>
    </source>
</evidence>
<keyword evidence="2" id="KW-1185">Reference proteome</keyword>
<dbReference type="AlphaFoldDB" id="A0A7J8NM59"/>
<dbReference type="EMBL" id="JABEZX010380006">
    <property type="protein sequence ID" value="MBA0577894.1"/>
    <property type="molecule type" value="Genomic_DNA"/>
</dbReference>
<name>A0A7J8NM59_9ROSI</name>
<protein>
    <submittedName>
        <fullName evidence="1">Uncharacterized protein</fullName>
    </submittedName>
</protein>
<gene>
    <name evidence="1" type="ORF">Golob_024272</name>
</gene>
<dbReference type="Proteomes" id="UP000593572">
    <property type="component" value="Unassembled WGS sequence"/>
</dbReference>
<comment type="caution">
    <text evidence="1">The sequence shown here is derived from an EMBL/GenBank/DDBJ whole genome shotgun (WGS) entry which is preliminary data.</text>
</comment>